<dbReference type="GO" id="GO:0004252">
    <property type="term" value="F:serine-type endopeptidase activity"/>
    <property type="evidence" value="ECO:0007669"/>
    <property type="project" value="InterPro"/>
</dbReference>
<evidence type="ECO:0000259" key="5">
    <source>
        <dbReference type="PROSITE" id="PS51695"/>
    </source>
</evidence>
<evidence type="ECO:0000313" key="6">
    <source>
        <dbReference type="EMBL" id="REH48302.1"/>
    </source>
</evidence>
<dbReference type="InterPro" id="IPR023828">
    <property type="entry name" value="Peptidase_S8_Ser-AS"/>
</dbReference>
<organism evidence="6 7">
    <name type="scientific">Kutzneria buriramensis</name>
    <dbReference type="NCBI Taxonomy" id="1045776"/>
    <lineage>
        <taxon>Bacteria</taxon>
        <taxon>Bacillati</taxon>
        <taxon>Actinomycetota</taxon>
        <taxon>Actinomycetes</taxon>
        <taxon>Pseudonocardiales</taxon>
        <taxon>Pseudonocardiaceae</taxon>
        <taxon>Kutzneria</taxon>
    </lineage>
</organism>
<evidence type="ECO:0000256" key="2">
    <source>
        <dbReference type="ARBA" id="ARBA00022801"/>
    </source>
</evidence>
<dbReference type="Pfam" id="PF01344">
    <property type="entry name" value="Kelch_1"/>
    <property type="match status" value="1"/>
</dbReference>
<dbReference type="Gene3D" id="2.60.120.200">
    <property type="match status" value="1"/>
</dbReference>
<dbReference type="CDD" id="cd04056">
    <property type="entry name" value="Peptidases_S53"/>
    <property type="match status" value="1"/>
</dbReference>
<dbReference type="Pfam" id="PF13620">
    <property type="entry name" value="CarboxypepD_reg"/>
    <property type="match status" value="2"/>
</dbReference>
<feature type="domain" description="Peptidase S53" evidence="5">
    <location>
        <begin position="73"/>
        <end position="397"/>
    </location>
</feature>
<dbReference type="Proteomes" id="UP000256269">
    <property type="component" value="Unassembled WGS sequence"/>
</dbReference>
<feature type="signal peptide" evidence="4">
    <location>
        <begin position="1"/>
        <end position="26"/>
    </location>
</feature>
<evidence type="ECO:0000256" key="4">
    <source>
        <dbReference type="SAM" id="SignalP"/>
    </source>
</evidence>
<dbReference type="InterPro" id="IPR036852">
    <property type="entry name" value="Peptidase_S8/S53_dom_sf"/>
</dbReference>
<evidence type="ECO:0000256" key="1">
    <source>
        <dbReference type="ARBA" id="ARBA00022670"/>
    </source>
</evidence>
<evidence type="ECO:0000256" key="3">
    <source>
        <dbReference type="ARBA" id="ARBA00022825"/>
    </source>
</evidence>
<feature type="chain" id="PRO_5017818516" evidence="4">
    <location>
        <begin position="27"/>
        <end position="1341"/>
    </location>
</feature>
<dbReference type="RefSeq" id="WP_116175093.1">
    <property type="nucleotide sequence ID" value="NZ_CP144375.1"/>
</dbReference>
<dbReference type="PROSITE" id="PS00138">
    <property type="entry name" value="SUBTILASE_SER"/>
    <property type="match status" value="1"/>
</dbReference>
<sequence length="1341" mass="136762">MPALRTLLAVMATVAAALTPVATASAAPAPPTQHPAEHVCPQTPKPGEVTCFALQRSDVHGAAGVHADAAPAGYGPSDLDSAYNLPSATAGDGQTVAIVDAYDYPTAEAELAVYRQQYGLPACTTANGCFRRVDQRGGTQYPGPNTGWQREEALDLDMVSATCPRCHIVLVEADDPTVANMGAAVNEAVALGAKFVSNSYGAGEDPSELQIDSAYYDHPGVVMTVSAGDYGYGSEFPASSPHVTAVGGTTLQRDGGTRGWTESVWPGSGSGCSAYEPKPAVQKDSGCANRTVADVSAVADLNTPVAVYVQGGWVVMGGTSVSSPIVAGIYALAGTPPAGSYPNTFPYKDPGALNDVTAGSNGKCTPAYLCTGGPGYDGPTGLGTPNGTAAFTAGPTGAVTGTVSDNTGKALAGAVVKVGDLAANADAAGHFTLDVPAGAYDATASKFGYTDASVRGVVVGDGQTVTENFTLAVIPTTTISGLVRDGSGHGWPLAAQVQVAGQPTTAVHTDPITGRYVLTVPQGATYSVQVDPSYPGYLQDSQQVPVGKAAVGHDVAIKVDPVTCGAPGYGDKFSGATQSFDGASTPDGWTVQNNVPGSRAWEFDNPGGRSNNTGGSGNFAVAESNLDSGNQDTTLTSPVYDLSAATDPTLTFGTDFEAYGDSMNASAEYTVDGGATWTPVWRHNSQGATGKQVLPLPVAVGKSAVQVRFHYVEQTFGFWWEVDDVFVGDHTCTVTPGGLVTGHVTDKVANVPLAGASVTSAGGHAATAADGSYWYFSTQTGTQPVSGAATNYVTATKSATITPDGATPLDFALDSARLTVSPTTISKSVAWQGNATATVKVTNTGSAPADVRLDPRPGGYTPAAQVSAPLQKIKGDFSTGPLLGKVKTAPADSLEPAAAWQTVADYPTKIMDNAAVTVNGKVYSFTGLNGTDLTAKNYVYDPGTQAWSPIADLREPRENPFAVAIGTKVYLAGGWGVSGPPNGDLEIYDTAANAWSTGAPMPKAYSAMGSAVVGGKIYVIGGCLQDSCGVTDVQVYDPATNAWSAGPSLPTPLSWTSCGTIAGKLYCAGGASGLNQVGIGYGLDPAGGVWSPIASLPVSVFAASSTVANGQLVVSGGIQDGSLTNAGYAYDPSTNNWGPLPNANATLFRGGSACGFYRIGGSAGGFSPTTQDQLLPGYDQCGEYVSIPWMTVTPTNAVTIAPGKSATFTVQLDASALQQPGAYTATLQVGAVEPHPVAPIPVTFTVKPPSTWGKITGTVTGLACKGGSAPIPGATVQIDTWTASYTLKTDAAGNYVLWLDYRNNPLTLIVARDGWQPQTRQVKIAKGTSVTADFALKPDSC</sequence>
<proteinExistence type="predicted"/>
<dbReference type="SUPFAM" id="SSF49464">
    <property type="entry name" value="Carboxypeptidase regulatory domain-like"/>
    <property type="match status" value="2"/>
</dbReference>
<dbReference type="Gene3D" id="3.40.50.200">
    <property type="entry name" value="Peptidase S8/S53 domain"/>
    <property type="match status" value="1"/>
</dbReference>
<keyword evidence="1" id="KW-0645">Protease</keyword>
<keyword evidence="2" id="KW-0378">Hydrolase</keyword>
<name>A0A3E0HP55_9PSEU</name>
<accession>A0A3E0HP55</accession>
<dbReference type="OrthoDB" id="3676679at2"/>
<dbReference type="InterPro" id="IPR013320">
    <property type="entry name" value="ConA-like_dom_sf"/>
</dbReference>
<dbReference type="EMBL" id="QUNO01000005">
    <property type="protein sequence ID" value="REH48302.1"/>
    <property type="molecule type" value="Genomic_DNA"/>
</dbReference>
<comment type="caution">
    <text evidence="6">The sequence shown here is derived from an EMBL/GenBank/DDBJ whole genome shotgun (WGS) entry which is preliminary data.</text>
</comment>
<reference evidence="6 7" key="1">
    <citation type="submission" date="2018-08" db="EMBL/GenBank/DDBJ databases">
        <title>Genomic Encyclopedia of Archaeal and Bacterial Type Strains, Phase II (KMG-II): from individual species to whole genera.</title>
        <authorList>
            <person name="Goeker M."/>
        </authorList>
    </citation>
    <scope>NUCLEOTIDE SEQUENCE [LARGE SCALE GENOMIC DNA]</scope>
    <source>
        <strain evidence="6 7">DSM 45791</strain>
    </source>
</reference>
<dbReference type="SUPFAM" id="SSF49452">
    <property type="entry name" value="Starch-binding domain-like"/>
    <property type="match status" value="1"/>
</dbReference>
<evidence type="ECO:0000313" key="7">
    <source>
        <dbReference type="Proteomes" id="UP000256269"/>
    </source>
</evidence>
<keyword evidence="3" id="KW-0720">Serine protease</keyword>
<dbReference type="SUPFAM" id="SSF117281">
    <property type="entry name" value="Kelch motif"/>
    <property type="match status" value="1"/>
</dbReference>
<keyword evidence="4" id="KW-0732">Signal</keyword>
<dbReference type="SMART" id="SM00612">
    <property type="entry name" value="Kelch"/>
    <property type="match status" value="5"/>
</dbReference>
<gene>
    <name evidence="6" type="ORF">BCF44_105160</name>
</gene>
<dbReference type="PROSITE" id="PS51695">
    <property type="entry name" value="SEDOLISIN"/>
    <property type="match status" value="1"/>
</dbReference>
<dbReference type="GO" id="GO:0006508">
    <property type="term" value="P:proteolysis"/>
    <property type="evidence" value="ECO:0007669"/>
    <property type="project" value="UniProtKB-KW"/>
</dbReference>
<dbReference type="InterPro" id="IPR015915">
    <property type="entry name" value="Kelch-typ_b-propeller"/>
</dbReference>
<dbReference type="InterPro" id="IPR030400">
    <property type="entry name" value="Sedolisin_dom"/>
</dbReference>
<dbReference type="PANTHER" id="PTHR45632">
    <property type="entry name" value="LD33804P"/>
    <property type="match status" value="1"/>
</dbReference>
<dbReference type="InterPro" id="IPR013784">
    <property type="entry name" value="Carb-bd-like_fold"/>
</dbReference>
<dbReference type="GO" id="GO:0030246">
    <property type="term" value="F:carbohydrate binding"/>
    <property type="evidence" value="ECO:0007669"/>
    <property type="project" value="InterPro"/>
</dbReference>
<keyword evidence="7" id="KW-1185">Reference proteome</keyword>
<protein>
    <submittedName>
        <fullName evidence="6">Kelch motif protein</fullName>
    </submittedName>
</protein>
<dbReference type="Pfam" id="PF24681">
    <property type="entry name" value="Kelch_KLHDC2_KLHL20_DRC7"/>
    <property type="match status" value="1"/>
</dbReference>
<dbReference type="SUPFAM" id="SSF49899">
    <property type="entry name" value="Concanavalin A-like lectins/glucanases"/>
    <property type="match status" value="1"/>
</dbReference>
<dbReference type="Gene3D" id="2.60.40.1120">
    <property type="entry name" value="Carboxypeptidase-like, regulatory domain"/>
    <property type="match status" value="4"/>
</dbReference>
<dbReference type="SUPFAM" id="SSF52743">
    <property type="entry name" value="Subtilisin-like"/>
    <property type="match status" value="1"/>
</dbReference>
<dbReference type="InterPro" id="IPR008969">
    <property type="entry name" value="CarboxyPept-like_regulatory"/>
</dbReference>
<dbReference type="InterPro" id="IPR006652">
    <property type="entry name" value="Kelch_1"/>
</dbReference>
<dbReference type="Gene3D" id="2.120.10.80">
    <property type="entry name" value="Kelch-type beta propeller"/>
    <property type="match status" value="2"/>
</dbReference>